<proteinExistence type="predicted"/>
<reference evidence="1 2" key="1">
    <citation type="journal article" date="2022" name="Int. J. Syst. Evol. Microbiol.">
        <title>Miniphocaeibacter halophilus sp. nov., an ammonium-tolerant acetate-producing bacterium isolated from a biogas system.</title>
        <authorList>
            <person name="Schnurer A."/>
            <person name="Singh A."/>
            <person name="Bi S."/>
            <person name="Qiao W."/>
            <person name="Westerholm M."/>
        </authorList>
    </citation>
    <scope>NUCLEOTIDE SEQUENCE [LARGE SCALE GENOMIC DNA]</scope>
    <source>
        <strain evidence="1 2">AMB_01</strain>
    </source>
</reference>
<organism evidence="1 2">
    <name type="scientific">Miniphocaeibacter halophilus</name>
    <dbReference type="NCBI Taxonomy" id="2931922"/>
    <lineage>
        <taxon>Bacteria</taxon>
        <taxon>Bacillati</taxon>
        <taxon>Bacillota</taxon>
        <taxon>Tissierellia</taxon>
        <taxon>Tissierellales</taxon>
        <taxon>Peptoniphilaceae</taxon>
        <taxon>Miniphocaeibacter</taxon>
    </lineage>
</organism>
<accession>A0AC61N0W0</accession>
<name>A0AC61N0W0_9FIRM</name>
<dbReference type="EMBL" id="CP066744">
    <property type="protein sequence ID" value="QQK09150.1"/>
    <property type="molecule type" value="Genomic_DNA"/>
</dbReference>
<evidence type="ECO:0000313" key="1">
    <source>
        <dbReference type="EMBL" id="QQK09150.1"/>
    </source>
</evidence>
<keyword evidence="2" id="KW-1185">Reference proteome</keyword>
<protein>
    <submittedName>
        <fullName evidence="1">Type III pantothenate kinase</fullName>
    </submittedName>
</protein>
<dbReference type="Proteomes" id="UP000595814">
    <property type="component" value="Chromosome"/>
</dbReference>
<keyword evidence="1" id="KW-0808">Transferase</keyword>
<sequence length="261" mass="28979">MLLVIDVGNTNIVFGIYSGEELIFDWRTSSDKNKTSDEYGLLFKDFFDFATLDIERLKDIIISSVVPNLMHTISVACTKYLGKEPIIVSNDIDLGIKNLYRNPNEVGTDRLVTSVGAYEKYGGPSIIVDIGTAITLDYINKKGEYIGGIIAPGIEISADALFNKTAKLPKIDIDIPDRIIGKSTRESMQSGLVFGFIGLIDSLIERILESEKLTKDEVRIIGTGGFAALISHNSKYIELVDKMLTMEGLKLIYERNQKKIN</sequence>
<keyword evidence="1" id="KW-0418">Kinase</keyword>
<evidence type="ECO:0000313" key="2">
    <source>
        <dbReference type="Proteomes" id="UP000595814"/>
    </source>
</evidence>
<gene>
    <name evidence="1" type="ORF">JFY71_11820</name>
</gene>